<dbReference type="Gene3D" id="3.60.20.10">
    <property type="entry name" value="Glutamine Phosphoribosylpyrophosphate, subunit 1, domain 1"/>
    <property type="match status" value="1"/>
</dbReference>
<evidence type="ECO:0000256" key="4">
    <source>
        <dbReference type="ARBA" id="ARBA00022962"/>
    </source>
</evidence>
<comment type="similarity">
    <text evidence="1">Belongs to the asparagine synthetase family.</text>
</comment>
<organism evidence="6">
    <name type="scientific">hydrothermal vent metagenome</name>
    <dbReference type="NCBI Taxonomy" id="652676"/>
    <lineage>
        <taxon>unclassified sequences</taxon>
        <taxon>metagenomes</taxon>
        <taxon>ecological metagenomes</taxon>
    </lineage>
</organism>
<dbReference type="InterPro" id="IPR006426">
    <property type="entry name" value="Asn_synth_AEB"/>
</dbReference>
<dbReference type="CDD" id="cd00712">
    <property type="entry name" value="AsnB"/>
    <property type="match status" value="1"/>
</dbReference>
<evidence type="ECO:0000313" key="6">
    <source>
        <dbReference type="EMBL" id="VAW17562.1"/>
    </source>
</evidence>
<dbReference type="PIRSF" id="PIRSF001589">
    <property type="entry name" value="Asn_synthetase_glu-h"/>
    <property type="match status" value="1"/>
</dbReference>
<dbReference type="GO" id="GO:0004066">
    <property type="term" value="F:asparagine synthase (glutamine-hydrolyzing) activity"/>
    <property type="evidence" value="ECO:0007669"/>
    <property type="project" value="UniProtKB-EC"/>
</dbReference>
<dbReference type="InterPro" id="IPR033738">
    <property type="entry name" value="AsnB_N"/>
</dbReference>
<dbReference type="Gene3D" id="3.40.50.620">
    <property type="entry name" value="HUPs"/>
    <property type="match status" value="1"/>
</dbReference>
<name>A0A3B0TSZ3_9ZZZZ</name>
<accession>A0A3B0TSZ3</accession>
<reference evidence="6" key="1">
    <citation type="submission" date="2018-06" db="EMBL/GenBank/DDBJ databases">
        <authorList>
            <person name="Zhirakovskaya E."/>
        </authorList>
    </citation>
    <scope>NUCLEOTIDE SEQUENCE</scope>
</reference>
<dbReference type="GO" id="GO:0005829">
    <property type="term" value="C:cytosol"/>
    <property type="evidence" value="ECO:0007669"/>
    <property type="project" value="TreeGrafter"/>
</dbReference>
<dbReference type="InterPro" id="IPR014729">
    <property type="entry name" value="Rossmann-like_a/b/a_fold"/>
</dbReference>
<dbReference type="EC" id="6.3.5.4" evidence="6"/>
<evidence type="ECO:0000259" key="5">
    <source>
        <dbReference type="PROSITE" id="PS51278"/>
    </source>
</evidence>
<dbReference type="SUPFAM" id="SSF56235">
    <property type="entry name" value="N-terminal nucleophile aminohydrolases (Ntn hydrolases)"/>
    <property type="match status" value="1"/>
</dbReference>
<dbReference type="InterPro" id="IPR029055">
    <property type="entry name" value="Ntn_hydrolases_N"/>
</dbReference>
<dbReference type="CDD" id="cd01991">
    <property type="entry name" value="Asn_synthase_B_C"/>
    <property type="match status" value="1"/>
</dbReference>
<sequence length="608" mass="70199">MCGISGIIAYNTINQKDEEVLVNMRSAIIHRGPDHQGLWKDSSVVFGHNRLSIIDLSDQANQPMVSADEDVIICFNGEIYNHAEIKEELVGLQKFRTDHSDTEVIINACKEWGLEKALGKFKGMFAFALYDKNKQTTYLVRDRMGKKPLYFSQVNGKLFFSSEIKALLECEDIDKTINEESVYHYLSFLTVNAPNTFYTHISKLEAGTYLTYSKEGLSKKAYWNVADAINVRSNDSYETAVDTIKEKLLRSMKYRNVSDVPIAVALSGGVDSSLNLLFSTKNNPNINAINLEYETQHEFNESENAKRFSEELKVEYTQLEIDQEKFESELLALCDIQRDMPFGDPNSVLLYYISKEARKNKSKILLVGEGGDELGGYPVYKTMLKEYRFLQKTPSFLRPLLKYVPLKKRFDFFYKGKVVSRRQVHGFTEYEKKKFWKGKPYNSYKILYDLMQEIKGSDFLRKVLNIEYKLRLPELILARVDYPTMAASVEARSPYMDYELIEYCASLPYDLKMKNGAKSMIKDVAKEFLPDYITKGKKVGFGMLLHPFLTGSLPTMFRKEIVEVEDAPVKKYIEESFLKKLIGQNANPKIGYRLWIIYSLNKWLLNQK</sequence>
<dbReference type="SUPFAM" id="SSF52402">
    <property type="entry name" value="Adenine nucleotide alpha hydrolases-like"/>
    <property type="match status" value="1"/>
</dbReference>
<feature type="domain" description="Glutamine amidotransferase type-2" evidence="5">
    <location>
        <begin position="2"/>
        <end position="215"/>
    </location>
</feature>
<gene>
    <name evidence="6" type="ORF">MNBD_BACTEROID03-1957</name>
</gene>
<dbReference type="Pfam" id="PF00733">
    <property type="entry name" value="Asn_synthase"/>
    <property type="match status" value="1"/>
</dbReference>
<protein>
    <submittedName>
        <fullName evidence="6">Asparagine synthetase [glutamine-hydrolyzing]</fullName>
        <ecNumber evidence="6">6.3.5.4</ecNumber>
    </submittedName>
</protein>
<keyword evidence="2" id="KW-0547">Nucleotide-binding</keyword>
<keyword evidence="3" id="KW-0067">ATP-binding</keyword>
<dbReference type="AlphaFoldDB" id="A0A3B0TSZ3"/>
<proteinExistence type="inferred from homology"/>
<dbReference type="InterPro" id="IPR017932">
    <property type="entry name" value="GATase_2_dom"/>
</dbReference>
<dbReference type="PROSITE" id="PS51278">
    <property type="entry name" value="GATASE_TYPE_2"/>
    <property type="match status" value="1"/>
</dbReference>
<keyword evidence="6" id="KW-0436">Ligase</keyword>
<dbReference type="InterPro" id="IPR051786">
    <property type="entry name" value="ASN_synthetase/amidase"/>
</dbReference>
<dbReference type="Pfam" id="PF13537">
    <property type="entry name" value="GATase_7"/>
    <property type="match status" value="1"/>
</dbReference>
<evidence type="ECO:0000256" key="2">
    <source>
        <dbReference type="ARBA" id="ARBA00022741"/>
    </source>
</evidence>
<dbReference type="PANTHER" id="PTHR43284:SF1">
    <property type="entry name" value="ASPARAGINE SYNTHETASE"/>
    <property type="match status" value="1"/>
</dbReference>
<dbReference type="InterPro" id="IPR001962">
    <property type="entry name" value="Asn_synthase"/>
</dbReference>
<dbReference type="GO" id="GO:0005524">
    <property type="term" value="F:ATP binding"/>
    <property type="evidence" value="ECO:0007669"/>
    <property type="project" value="UniProtKB-KW"/>
</dbReference>
<keyword evidence="4" id="KW-0315">Glutamine amidotransferase</keyword>
<evidence type="ECO:0000256" key="3">
    <source>
        <dbReference type="ARBA" id="ARBA00022840"/>
    </source>
</evidence>
<evidence type="ECO:0000256" key="1">
    <source>
        <dbReference type="ARBA" id="ARBA00005752"/>
    </source>
</evidence>
<dbReference type="GO" id="GO:0006529">
    <property type="term" value="P:asparagine biosynthetic process"/>
    <property type="evidence" value="ECO:0007669"/>
    <property type="project" value="InterPro"/>
</dbReference>
<dbReference type="NCBIfam" id="TIGR01536">
    <property type="entry name" value="asn_synth_AEB"/>
    <property type="match status" value="1"/>
</dbReference>
<dbReference type="PANTHER" id="PTHR43284">
    <property type="entry name" value="ASPARAGINE SYNTHETASE (GLUTAMINE-HYDROLYZING)"/>
    <property type="match status" value="1"/>
</dbReference>
<dbReference type="EMBL" id="UOEL01000144">
    <property type="protein sequence ID" value="VAW17562.1"/>
    <property type="molecule type" value="Genomic_DNA"/>
</dbReference>